<evidence type="ECO:0000313" key="2">
    <source>
        <dbReference type="Ensembl" id="ENSECRP00000017077.1"/>
    </source>
</evidence>
<proteinExistence type="predicted"/>
<feature type="compositionally biased region" description="Polar residues" evidence="1">
    <location>
        <begin position="60"/>
        <end position="88"/>
    </location>
</feature>
<evidence type="ECO:0000313" key="3">
    <source>
        <dbReference type="Proteomes" id="UP000694620"/>
    </source>
</evidence>
<reference evidence="2" key="1">
    <citation type="submission" date="2021-06" db="EMBL/GenBank/DDBJ databases">
        <authorList>
            <consortium name="Wellcome Sanger Institute Data Sharing"/>
        </authorList>
    </citation>
    <scope>NUCLEOTIDE SEQUENCE [LARGE SCALE GENOMIC DNA]</scope>
</reference>
<name>A0A8C4SIT2_ERPCA</name>
<protein>
    <submittedName>
        <fullName evidence="2">Uncharacterized protein</fullName>
    </submittedName>
</protein>
<dbReference type="Ensembl" id="ENSECRT00000017404.1">
    <property type="protein sequence ID" value="ENSECRP00000017077.1"/>
    <property type="gene ID" value="ENSECRG00000011370.1"/>
</dbReference>
<dbReference type="GeneTree" id="ENSGT00940000175338"/>
<organism evidence="2 3">
    <name type="scientific">Erpetoichthys calabaricus</name>
    <name type="common">Rope fish</name>
    <name type="synonym">Calamoichthys calabaricus</name>
    <dbReference type="NCBI Taxonomy" id="27687"/>
    <lineage>
        <taxon>Eukaryota</taxon>
        <taxon>Metazoa</taxon>
        <taxon>Chordata</taxon>
        <taxon>Craniata</taxon>
        <taxon>Vertebrata</taxon>
        <taxon>Euteleostomi</taxon>
        <taxon>Actinopterygii</taxon>
        <taxon>Polypteriformes</taxon>
        <taxon>Polypteridae</taxon>
        <taxon>Erpetoichthys</taxon>
    </lineage>
</organism>
<evidence type="ECO:0000256" key="1">
    <source>
        <dbReference type="SAM" id="MobiDB-lite"/>
    </source>
</evidence>
<accession>A0A8C4SIT2</accession>
<sequence>MHIKGWNPTFRFTDDRDPVTLKKLSSRPCVLPWRLLLIFLVPFRIRSSPASSGSFHFKSTESISTTSGDKNNCRASLYSQPSGTGYFW</sequence>
<reference evidence="2" key="3">
    <citation type="submission" date="2025-09" db="UniProtKB">
        <authorList>
            <consortium name="Ensembl"/>
        </authorList>
    </citation>
    <scope>IDENTIFICATION</scope>
</reference>
<dbReference type="AlphaFoldDB" id="A0A8C4SIT2"/>
<reference evidence="2" key="2">
    <citation type="submission" date="2025-08" db="UniProtKB">
        <authorList>
            <consortium name="Ensembl"/>
        </authorList>
    </citation>
    <scope>IDENTIFICATION</scope>
</reference>
<feature type="region of interest" description="Disordered" evidence="1">
    <location>
        <begin position="49"/>
        <end position="88"/>
    </location>
</feature>
<keyword evidence="3" id="KW-1185">Reference proteome</keyword>
<dbReference type="Proteomes" id="UP000694620">
    <property type="component" value="Chromosome 2"/>
</dbReference>